<dbReference type="FunFam" id="1.10.510.10:FF:000027">
    <property type="entry name" value="Receptor protein-tyrosine kinase"/>
    <property type="match status" value="1"/>
</dbReference>
<dbReference type="InterPro" id="IPR008266">
    <property type="entry name" value="Tyr_kinase_AS"/>
</dbReference>
<feature type="domain" description="SH2" evidence="12">
    <location>
        <begin position="285"/>
        <end position="400"/>
    </location>
</feature>
<keyword evidence="5 10" id="KW-0067">ATP-binding</keyword>
<dbReference type="SUPFAM" id="SSF56112">
    <property type="entry name" value="Protein kinase-like (PK-like)"/>
    <property type="match status" value="1"/>
</dbReference>
<dbReference type="Pfam" id="PF12796">
    <property type="entry name" value="Ank_2"/>
    <property type="match status" value="1"/>
</dbReference>
<dbReference type="PRINTS" id="PR00401">
    <property type="entry name" value="SH2DOMAIN"/>
</dbReference>
<dbReference type="GO" id="GO:0005524">
    <property type="term" value="F:ATP binding"/>
    <property type="evidence" value="ECO:0007669"/>
    <property type="project" value="UniProtKB-UniRule"/>
</dbReference>
<dbReference type="Gene3D" id="1.25.40.20">
    <property type="entry name" value="Ankyrin repeat-containing domain"/>
    <property type="match status" value="2"/>
</dbReference>
<organism evidence="14 15">
    <name type="scientific">Glossina austeni</name>
    <name type="common">Savannah tsetse fly</name>
    <dbReference type="NCBI Taxonomy" id="7395"/>
    <lineage>
        <taxon>Eukaryota</taxon>
        <taxon>Metazoa</taxon>
        <taxon>Ecdysozoa</taxon>
        <taxon>Arthropoda</taxon>
        <taxon>Hexapoda</taxon>
        <taxon>Insecta</taxon>
        <taxon>Pterygota</taxon>
        <taxon>Neoptera</taxon>
        <taxon>Endopterygota</taxon>
        <taxon>Diptera</taxon>
        <taxon>Brachycera</taxon>
        <taxon>Muscomorpha</taxon>
        <taxon>Hippoboscoidea</taxon>
        <taxon>Glossinidae</taxon>
        <taxon>Glossina</taxon>
    </lineage>
</organism>
<dbReference type="PRINTS" id="PR00109">
    <property type="entry name" value="TYRKINASE"/>
</dbReference>
<dbReference type="InterPro" id="IPR017441">
    <property type="entry name" value="Protein_kinase_ATP_BS"/>
</dbReference>
<protein>
    <recommendedName>
        <fullName evidence="11">Tyrosine-protein kinase</fullName>
        <ecNumber evidence="11">2.7.10.2</ecNumber>
    </recommendedName>
</protein>
<evidence type="ECO:0000259" key="12">
    <source>
        <dbReference type="PROSITE" id="PS50001"/>
    </source>
</evidence>
<evidence type="ECO:0000259" key="13">
    <source>
        <dbReference type="PROSITE" id="PS50011"/>
    </source>
</evidence>
<comment type="similarity">
    <text evidence="11">Belongs to the protein kinase superfamily. Tyr protein kinase family.</text>
</comment>
<dbReference type="SMART" id="SM00248">
    <property type="entry name" value="ANK"/>
    <property type="match status" value="4"/>
</dbReference>
<keyword evidence="4 11" id="KW-0418">Kinase</keyword>
<dbReference type="STRING" id="7395.A0A1A9USE9"/>
<dbReference type="EnsemblMetazoa" id="GAUT013759-RA">
    <property type="protein sequence ID" value="GAUT013759-PA"/>
    <property type="gene ID" value="GAUT013759"/>
</dbReference>
<dbReference type="InterPro" id="IPR036860">
    <property type="entry name" value="SH2_dom_sf"/>
</dbReference>
<dbReference type="Gene3D" id="3.30.200.20">
    <property type="entry name" value="Phosphorylase Kinase, domain 1"/>
    <property type="match status" value="1"/>
</dbReference>
<dbReference type="SMART" id="SM00219">
    <property type="entry name" value="TyrKc"/>
    <property type="match status" value="1"/>
</dbReference>
<comment type="catalytic activity">
    <reaction evidence="7 11">
        <text>L-tyrosyl-[protein] + ATP = O-phospho-L-tyrosyl-[protein] + ADP + H(+)</text>
        <dbReference type="Rhea" id="RHEA:10596"/>
        <dbReference type="Rhea" id="RHEA-COMP:10136"/>
        <dbReference type="Rhea" id="RHEA-COMP:20101"/>
        <dbReference type="ChEBI" id="CHEBI:15378"/>
        <dbReference type="ChEBI" id="CHEBI:30616"/>
        <dbReference type="ChEBI" id="CHEBI:46858"/>
        <dbReference type="ChEBI" id="CHEBI:61978"/>
        <dbReference type="ChEBI" id="CHEBI:456216"/>
        <dbReference type="EC" id="2.7.10.2"/>
    </reaction>
</comment>
<keyword evidence="1" id="KW-0597">Phosphoprotein</keyword>
<evidence type="ECO:0000256" key="6">
    <source>
        <dbReference type="ARBA" id="ARBA00023137"/>
    </source>
</evidence>
<dbReference type="AlphaFoldDB" id="A0A1A9USE9"/>
<dbReference type="Gene3D" id="3.30.505.10">
    <property type="entry name" value="SH2 domain"/>
    <property type="match status" value="2"/>
</dbReference>
<feature type="binding site" evidence="10">
    <location>
        <position position="718"/>
    </location>
    <ligand>
        <name>ATP</name>
        <dbReference type="ChEBI" id="CHEBI:30616"/>
    </ligand>
</feature>
<proteinExistence type="inferred from homology"/>
<dbReference type="Pfam" id="PF00017">
    <property type="entry name" value="SH2"/>
    <property type="match status" value="2"/>
</dbReference>
<dbReference type="InterPro" id="IPR002110">
    <property type="entry name" value="Ankyrin_rpt"/>
</dbReference>
<dbReference type="SUPFAM" id="SSF48403">
    <property type="entry name" value="Ankyrin repeat"/>
    <property type="match status" value="1"/>
</dbReference>
<keyword evidence="8" id="KW-0040">ANK repeat</keyword>
<dbReference type="Gene3D" id="1.10.510.10">
    <property type="entry name" value="Transferase(Phosphotransferase) domain 1"/>
    <property type="match status" value="1"/>
</dbReference>
<evidence type="ECO:0000256" key="7">
    <source>
        <dbReference type="ARBA" id="ARBA00051245"/>
    </source>
</evidence>
<feature type="domain" description="SH2" evidence="12">
    <location>
        <begin position="9"/>
        <end position="103"/>
    </location>
</feature>
<dbReference type="SMART" id="SM00252">
    <property type="entry name" value="SH2"/>
    <property type="match status" value="2"/>
</dbReference>
<dbReference type="PROSITE" id="PS00107">
    <property type="entry name" value="PROTEIN_KINASE_ATP"/>
    <property type="match status" value="1"/>
</dbReference>
<dbReference type="InterPro" id="IPR011009">
    <property type="entry name" value="Kinase-like_dom_sf"/>
</dbReference>
<sequence>MNRDEDLCWYHGKLSRENAEELIKNGGNLDGTFLIRESSTAAGDFVLTLLFQEEVCHYQIRRHGEDAFFSIEDKIKILHGLETLVDFYQQAANGLVTKLTKFIRKDPPPNDTRSQGTSNLLHRAVMKNNYVVVSELLKCGYRNVDAKNRDGQTAMHLIALHGDAKMLQLLIKAGVNVNCMDTANYMPLHYACRCQSGLFIKSLLLAQANVQGRNIKNGYVPLHEAAKCGNLEAVKELLSFHAPLLPRTSLGEFPLDLAKRAGHHEVVAFLESYILPPARTFKSQWYHGTLTRDEAIETLMEFSKTLRSPNSEDVNTNMNSSPPETDTTGCFLVRFSDRKRVSSGYVLTMFSDNTIKNFIISQSSKFLFIDDGPYLPSLEHLVEHFMHFADGLPVNLRYPIAPKPKPPLPLFSTMPRTNHKKPLDILIGLEQGSYQLDVNKSTSYFPEQSHQLLQNAQNNNKKRSKEISLSVFSTLGLRSPRKNVENKSTLRKENKTRLNINSTKDKLKISSEEGIQKAEDFIKNLSFSTDFNESNISTPLMNEFYNVPKNNSVVDVVKKASNFKEDLSPNDEVIKICIEEKTEDEVDYFTKSDVVIEHERKQTIYDQSYTEECVAINEEGFINTSQEGNALESKAVIPDIDSGSAKNVENLSYFVSSTSNRNEATNCKTACNYFIPRDHLVLEMIIGEGEFGSVYKGLLIHPEANTGLSQKHREIAIKTLRDEHCPSNSLEFLREASVMIHLKHHCIVQLIGISKEETLMMVQELVPLGSMLHFILEQKDTIRVHYELKLWASQIACGMEYLESNHFVHRDLAARNILLASRNQAKISDFGLSRALGSDGECYQASQGGKWPIKYAPESYNNGLFSHASDVWSFGITLWEMFSFGEAPFGNIRGVDAIQLIESGYRLPQPSLCPIHIYKIIQSCWNYKAKDRPTFHYLTDFFSRDPDYQNIVELIKTTHIN</sequence>
<dbReference type="PROSITE" id="PS50011">
    <property type="entry name" value="PROTEIN_KINASE_DOM"/>
    <property type="match status" value="1"/>
</dbReference>
<dbReference type="PANTHER" id="PTHR24418">
    <property type="entry name" value="TYROSINE-PROTEIN KINASE"/>
    <property type="match status" value="1"/>
</dbReference>
<evidence type="ECO:0000256" key="1">
    <source>
        <dbReference type="ARBA" id="ARBA00022553"/>
    </source>
</evidence>
<evidence type="ECO:0000256" key="3">
    <source>
        <dbReference type="ARBA" id="ARBA00022741"/>
    </source>
</evidence>
<dbReference type="PROSITE" id="PS50088">
    <property type="entry name" value="ANK_REPEAT"/>
    <property type="match status" value="2"/>
</dbReference>
<evidence type="ECO:0000256" key="11">
    <source>
        <dbReference type="RuleBase" id="RU362096"/>
    </source>
</evidence>
<dbReference type="InterPro" id="IPR000719">
    <property type="entry name" value="Prot_kinase_dom"/>
</dbReference>
<dbReference type="PROSITE" id="PS00109">
    <property type="entry name" value="PROTEIN_KINASE_TYR"/>
    <property type="match status" value="1"/>
</dbReference>
<evidence type="ECO:0000256" key="4">
    <source>
        <dbReference type="ARBA" id="ARBA00022777"/>
    </source>
</evidence>
<dbReference type="SUPFAM" id="SSF55550">
    <property type="entry name" value="SH2 domain"/>
    <property type="match status" value="2"/>
</dbReference>
<dbReference type="GO" id="GO:0002009">
    <property type="term" value="P:morphogenesis of an epithelium"/>
    <property type="evidence" value="ECO:0007669"/>
    <property type="project" value="UniProtKB-ARBA"/>
</dbReference>
<dbReference type="GO" id="GO:0004715">
    <property type="term" value="F:non-membrane spanning protein tyrosine kinase activity"/>
    <property type="evidence" value="ECO:0007669"/>
    <property type="project" value="UniProtKB-EC"/>
</dbReference>
<evidence type="ECO:0000256" key="10">
    <source>
        <dbReference type="PROSITE-ProRule" id="PRU10141"/>
    </source>
</evidence>
<dbReference type="InterPro" id="IPR020635">
    <property type="entry name" value="Tyr_kinase_cat_dom"/>
</dbReference>
<evidence type="ECO:0000256" key="2">
    <source>
        <dbReference type="ARBA" id="ARBA00022679"/>
    </source>
</evidence>
<dbReference type="VEuPathDB" id="VectorBase:GAUT013759"/>
<dbReference type="PROSITE" id="PS50001">
    <property type="entry name" value="SH2"/>
    <property type="match status" value="2"/>
</dbReference>
<dbReference type="InterPro" id="IPR001245">
    <property type="entry name" value="Ser-Thr/Tyr_kinase_cat_dom"/>
</dbReference>
<reference evidence="14" key="1">
    <citation type="submission" date="2020-05" db="UniProtKB">
        <authorList>
            <consortium name="EnsemblMetazoa"/>
        </authorList>
    </citation>
    <scope>IDENTIFICATION</scope>
    <source>
        <strain evidence="14">TTRI</strain>
    </source>
</reference>
<evidence type="ECO:0000313" key="15">
    <source>
        <dbReference type="Proteomes" id="UP000078200"/>
    </source>
</evidence>
<evidence type="ECO:0000256" key="8">
    <source>
        <dbReference type="PROSITE-ProRule" id="PRU00023"/>
    </source>
</evidence>
<dbReference type="Proteomes" id="UP000078200">
    <property type="component" value="Unassembled WGS sequence"/>
</dbReference>
<dbReference type="Pfam" id="PF07714">
    <property type="entry name" value="PK_Tyr_Ser-Thr"/>
    <property type="match status" value="1"/>
</dbReference>
<evidence type="ECO:0000256" key="5">
    <source>
        <dbReference type="ARBA" id="ARBA00022840"/>
    </source>
</evidence>
<feature type="domain" description="Protein kinase" evidence="13">
    <location>
        <begin position="680"/>
        <end position="942"/>
    </location>
</feature>
<dbReference type="InterPro" id="IPR035061">
    <property type="entry name" value="Shark-like_SH2_N"/>
</dbReference>
<keyword evidence="9" id="KW-0727">SH2 domain</keyword>
<dbReference type="EC" id="2.7.10.2" evidence="11"/>
<dbReference type="InterPro" id="IPR000980">
    <property type="entry name" value="SH2"/>
</dbReference>
<keyword evidence="2 11" id="KW-0808">Transferase</keyword>
<keyword evidence="15" id="KW-1185">Reference proteome</keyword>
<feature type="repeat" description="ANK" evidence="8">
    <location>
        <begin position="150"/>
        <end position="182"/>
    </location>
</feature>
<keyword evidence="6 11" id="KW-0829">Tyrosine-protein kinase</keyword>
<evidence type="ECO:0000256" key="9">
    <source>
        <dbReference type="PROSITE-ProRule" id="PRU00191"/>
    </source>
</evidence>
<name>A0A1A9USE9_GLOAU</name>
<evidence type="ECO:0000313" key="14">
    <source>
        <dbReference type="EnsemblMetazoa" id="GAUT013759-PA"/>
    </source>
</evidence>
<accession>A0A1A9USE9</accession>
<keyword evidence="3 10" id="KW-0547">Nucleotide-binding</keyword>
<dbReference type="Pfam" id="PF00023">
    <property type="entry name" value="Ank"/>
    <property type="match status" value="1"/>
</dbReference>
<dbReference type="InterPro" id="IPR050198">
    <property type="entry name" value="Non-receptor_tyrosine_kinases"/>
</dbReference>
<feature type="repeat" description="ANK" evidence="8">
    <location>
        <begin position="217"/>
        <end position="249"/>
    </location>
</feature>
<dbReference type="PROSITE" id="PS50297">
    <property type="entry name" value="ANK_REP_REGION"/>
    <property type="match status" value="2"/>
</dbReference>
<dbReference type="CDD" id="cd10347">
    <property type="entry name" value="SH2_Nterm_shark_like"/>
    <property type="match status" value="1"/>
</dbReference>
<dbReference type="GO" id="GO:0007165">
    <property type="term" value="P:signal transduction"/>
    <property type="evidence" value="ECO:0007669"/>
    <property type="project" value="UniProtKB-ARBA"/>
</dbReference>
<dbReference type="GO" id="GO:0071944">
    <property type="term" value="C:cell periphery"/>
    <property type="evidence" value="ECO:0007669"/>
    <property type="project" value="UniProtKB-ARBA"/>
</dbReference>
<dbReference type="InterPro" id="IPR036770">
    <property type="entry name" value="Ankyrin_rpt-contain_sf"/>
</dbReference>